<dbReference type="WBParaSite" id="DME_0000409601-mRNA-1">
    <property type="protein sequence ID" value="DME_0000409601-mRNA-1"/>
    <property type="gene ID" value="DME_0000409601"/>
</dbReference>
<dbReference type="InterPro" id="IPR039769">
    <property type="entry name" value="Bud23-like"/>
</dbReference>
<dbReference type="InterPro" id="IPR029063">
    <property type="entry name" value="SAM-dependent_MTases_sf"/>
</dbReference>
<keyword evidence="4" id="KW-0963">Cytoplasm</keyword>
<comment type="similarity">
    <text evidence="3">Belongs to the class I-like SAM-binding methyltransferase superfamily. BUD23/WBSCR22 family.</text>
</comment>
<evidence type="ECO:0000313" key="13">
    <source>
        <dbReference type="Proteomes" id="UP000274756"/>
    </source>
</evidence>
<comment type="subcellular location">
    <subcellularLocation>
        <location evidence="2">Cytoplasm</location>
    </subcellularLocation>
    <subcellularLocation>
        <location evidence="1">Nucleus</location>
    </subcellularLocation>
</comment>
<dbReference type="Pfam" id="PF12589">
    <property type="entry name" value="WBS_methylT"/>
    <property type="match status" value="1"/>
</dbReference>
<dbReference type="Gene3D" id="3.40.50.150">
    <property type="entry name" value="Vaccinia Virus protein VP39"/>
    <property type="match status" value="1"/>
</dbReference>
<keyword evidence="5" id="KW-0489">Methyltransferase</keyword>
<keyword evidence="7" id="KW-0949">S-adenosyl-L-methionine</keyword>
<protein>
    <submittedName>
        <fullName evidence="14">Methyltransf_11 domain-containing protein</fullName>
    </submittedName>
</protein>
<keyword evidence="13" id="KW-1185">Reference proteome</keyword>
<feature type="domain" description="Methyltransferase type 11" evidence="9">
    <location>
        <begin position="54"/>
        <end position="129"/>
    </location>
</feature>
<dbReference type="InterPro" id="IPR013216">
    <property type="entry name" value="Methyltransf_11"/>
</dbReference>
<dbReference type="FunFam" id="3.40.50.150:FF:000216">
    <property type="entry name" value="S-adenosylmethionine-dependent methyltransferase, putative"/>
    <property type="match status" value="1"/>
</dbReference>
<dbReference type="PANTHER" id="PTHR12734">
    <property type="entry name" value="METHYLTRANSFERASE-RELATED"/>
    <property type="match status" value="1"/>
</dbReference>
<evidence type="ECO:0000256" key="4">
    <source>
        <dbReference type="ARBA" id="ARBA00022490"/>
    </source>
</evidence>
<evidence type="ECO:0000259" key="9">
    <source>
        <dbReference type="Pfam" id="PF08241"/>
    </source>
</evidence>
<evidence type="ECO:0000256" key="2">
    <source>
        <dbReference type="ARBA" id="ARBA00004496"/>
    </source>
</evidence>
<evidence type="ECO:0000313" key="12">
    <source>
        <dbReference type="Proteomes" id="UP000038040"/>
    </source>
</evidence>
<keyword evidence="8" id="KW-0539">Nucleus</keyword>
<dbReference type="SUPFAM" id="SSF53335">
    <property type="entry name" value="S-adenosyl-L-methionine-dependent methyltransferases"/>
    <property type="match status" value="1"/>
</dbReference>
<reference evidence="14" key="1">
    <citation type="submission" date="2017-02" db="UniProtKB">
        <authorList>
            <consortium name="WormBaseParasite"/>
        </authorList>
    </citation>
    <scope>IDENTIFICATION</scope>
</reference>
<evidence type="ECO:0000256" key="1">
    <source>
        <dbReference type="ARBA" id="ARBA00004123"/>
    </source>
</evidence>
<keyword evidence="6" id="KW-0808">Transferase</keyword>
<proteinExistence type="inferred from homology"/>
<sequence>MSRPEHAAAPEIFYNEEQAAKYSINSRIISVQSEMSKRAIQLLALPDDKSCFLLDIGCGSGLSGQILTEAGHQWIGIDISKAMLDIAQNGREVSGDLILGDIGNGLPFVPGSFDGAISISAIQWLCHSNSRDENPKKRLLHFFQTLYACLCRGTRAVFQFYPETVEQSELISSYAMRAGFTGGLVIDYPNSTKAKKIRISNYVLLKFFRIYLVLMTGGQQHLPRALTSFNKENNHIPSIERRVFGIKKNKSDLAKGSKAWIKAKKERARKRGKQLYIHATLN</sequence>
<accession>A0A0N4UAC8</accession>
<evidence type="ECO:0000256" key="5">
    <source>
        <dbReference type="ARBA" id="ARBA00022603"/>
    </source>
</evidence>
<evidence type="ECO:0000256" key="3">
    <source>
        <dbReference type="ARBA" id="ARBA00005547"/>
    </source>
</evidence>
<dbReference type="OrthoDB" id="2877at2759"/>
<evidence type="ECO:0000259" key="10">
    <source>
        <dbReference type="Pfam" id="PF12589"/>
    </source>
</evidence>
<dbReference type="AlphaFoldDB" id="A0A0N4UAC8"/>
<evidence type="ECO:0000256" key="7">
    <source>
        <dbReference type="ARBA" id="ARBA00022691"/>
    </source>
</evidence>
<reference evidence="11 13" key="2">
    <citation type="submission" date="2018-11" db="EMBL/GenBank/DDBJ databases">
        <authorList>
            <consortium name="Pathogen Informatics"/>
        </authorList>
    </citation>
    <scope>NUCLEOTIDE SEQUENCE [LARGE SCALE GENOMIC DNA]</scope>
</reference>
<dbReference type="GO" id="GO:0005737">
    <property type="term" value="C:cytoplasm"/>
    <property type="evidence" value="ECO:0007669"/>
    <property type="project" value="UniProtKB-SubCell"/>
</dbReference>
<dbReference type="STRING" id="318479.A0A0N4UAC8"/>
<dbReference type="Proteomes" id="UP000038040">
    <property type="component" value="Unplaced"/>
</dbReference>
<evidence type="ECO:0000313" key="11">
    <source>
        <dbReference type="EMBL" id="VDN50487.1"/>
    </source>
</evidence>
<dbReference type="Pfam" id="PF08241">
    <property type="entry name" value="Methyltransf_11"/>
    <property type="match status" value="1"/>
</dbReference>
<organism evidence="12 14">
    <name type="scientific">Dracunculus medinensis</name>
    <name type="common">Guinea worm</name>
    <dbReference type="NCBI Taxonomy" id="318479"/>
    <lineage>
        <taxon>Eukaryota</taxon>
        <taxon>Metazoa</taxon>
        <taxon>Ecdysozoa</taxon>
        <taxon>Nematoda</taxon>
        <taxon>Chromadorea</taxon>
        <taxon>Rhabditida</taxon>
        <taxon>Spirurina</taxon>
        <taxon>Dracunculoidea</taxon>
        <taxon>Dracunculidae</taxon>
        <taxon>Dracunculus</taxon>
    </lineage>
</organism>
<dbReference type="PANTHER" id="PTHR12734:SF0">
    <property type="entry name" value="18S RRNA (GUANINE-N(7))-METHYLTRANSFERASE-RELATED"/>
    <property type="match status" value="1"/>
</dbReference>
<dbReference type="GO" id="GO:0005730">
    <property type="term" value="C:nucleolus"/>
    <property type="evidence" value="ECO:0007669"/>
    <property type="project" value="TreeGrafter"/>
</dbReference>
<gene>
    <name evidence="11" type="ORF">DME_LOCUS460</name>
</gene>
<dbReference type="InterPro" id="IPR022238">
    <property type="entry name" value="Bud23_C"/>
</dbReference>
<feature type="domain" description="18S rRNA (guanine(1575)-N(7))-methyltransferase Bud23 C-terminal" evidence="10">
    <location>
        <begin position="214"/>
        <end position="274"/>
    </location>
</feature>
<dbReference type="GO" id="GO:0016435">
    <property type="term" value="F:rRNA (guanine) methyltransferase activity"/>
    <property type="evidence" value="ECO:0007669"/>
    <property type="project" value="InterPro"/>
</dbReference>
<evidence type="ECO:0000256" key="8">
    <source>
        <dbReference type="ARBA" id="ARBA00023242"/>
    </source>
</evidence>
<dbReference type="GO" id="GO:0070476">
    <property type="term" value="P:rRNA (guanine-N7)-methylation"/>
    <property type="evidence" value="ECO:0007669"/>
    <property type="project" value="InterPro"/>
</dbReference>
<evidence type="ECO:0000256" key="6">
    <source>
        <dbReference type="ARBA" id="ARBA00022679"/>
    </source>
</evidence>
<dbReference type="Proteomes" id="UP000274756">
    <property type="component" value="Unassembled WGS sequence"/>
</dbReference>
<evidence type="ECO:0000313" key="14">
    <source>
        <dbReference type="WBParaSite" id="DME_0000409601-mRNA-1"/>
    </source>
</evidence>
<dbReference type="CDD" id="cd02440">
    <property type="entry name" value="AdoMet_MTases"/>
    <property type="match status" value="1"/>
</dbReference>
<dbReference type="EMBL" id="UYYG01000003">
    <property type="protein sequence ID" value="VDN50487.1"/>
    <property type="molecule type" value="Genomic_DNA"/>
</dbReference>
<name>A0A0N4UAC8_DRAME</name>